<feature type="domain" description="HTH lysR-type" evidence="5">
    <location>
        <begin position="10"/>
        <end position="66"/>
    </location>
</feature>
<keyword evidence="7" id="KW-1185">Reference proteome</keyword>
<dbReference type="InterPro" id="IPR000847">
    <property type="entry name" value="LysR_HTH_N"/>
</dbReference>
<evidence type="ECO:0000256" key="3">
    <source>
        <dbReference type="ARBA" id="ARBA00023125"/>
    </source>
</evidence>
<keyword evidence="2" id="KW-0805">Transcription regulation</keyword>
<protein>
    <submittedName>
        <fullName evidence="6">DNA-binding transcriptional LysR family regulator</fullName>
    </submittedName>
</protein>
<dbReference type="PROSITE" id="PS50931">
    <property type="entry name" value="HTH_LYSR"/>
    <property type="match status" value="1"/>
</dbReference>
<accession>A0A4R6VVC4</accession>
<evidence type="ECO:0000256" key="2">
    <source>
        <dbReference type="ARBA" id="ARBA00023015"/>
    </source>
</evidence>
<dbReference type="InterPro" id="IPR036388">
    <property type="entry name" value="WH-like_DNA-bd_sf"/>
</dbReference>
<dbReference type="PANTHER" id="PTHR30537">
    <property type="entry name" value="HTH-TYPE TRANSCRIPTIONAL REGULATOR"/>
    <property type="match status" value="1"/>
</dbReference>
<dbReference type="OrthoDB" id="9796526at2"/>
<dbReference type="Gene3D" id="1.10.10.10">
    <property type="entry name" value="Winged helix-like DNA-binding domain superfamily/Winged helix DNA-binding domain"/>
    <property type="match status" value="1"/>
</dbReference>
<dbReference type="Pfam" id="PF03466">
    <property type="entry name" value="LysR_substrate"/>
    <property type="match status" value="1"/>
</dbReference>
<reference evidence="6 7" key="1">
    <citation type="submission" date="2019-03" db="EMBL/GenBank/DDBJ databases">
        <title>Genomic Encyclopedia of Type Strains, Phase III (KMG-III): the genomes of soil and plant-associated and newly described type strains.</title>
        <authorList>
            <person name="Whitman W."/>
        </authorList>
    </citation>
    <scope>NUCLEOTIDE SEQUENCE [LARGE SCALE GENOMIC DNA]</scope>
    <source>
        <strain evidence="6 7">CGMCC 1.7002</strain>
    </source>
</reference>
<evidence type="ECO:0000259" key="5">
    <source>
        <dbReference type="PROSITE" id="PS50931"/>
    </source>
</evidence>
<dbReference type="Proteomes" id="UP000295391">
    <property type="component" value="Unassembled WGS sequence"/>
</dbReference>
<dbReference type="SUPFAM" id="SSF46785">
    <property type="entry name" value="Winged helix' DNA-binding domain"/>
    <property type="match status" value="1"/>
</dbReference>
<dbReference type="Gene3D" id="3.40.190.290">
    <property type="match status" value="1"/>
</dbReference>
<comment type="caution">
    <text evidence="6">The sequence shown here is derived from an EMBL/GenBank/DDBJ whole genome shotgun (WGS) entry which is preliminary data.</text>
</comment>
<comment type="similarity">
    <text evidence="1">Belongs to the LysR transcriptional regulatory family.</text>
</comment>
<proteinExistence type="inferred from homology"/>
<dbReference type="InterPro" id="IPR005119">
    <property type="entry name" value="LysR_subst-bd"/>
</dbReference>
<evidence type="ECO:0000313" key="6">
    <source>
        <dbReference type="EMBL" id="TDQ67471.1"/>
    </source>
</evidence>
<dbReference type="SUPFAM" id="SSF53850">
    <property type="entry name" value="Periplasmic binding protein-like II"/>
    <property type="match status" value="1"/>
</dbReference>
<dbReference type="GO" id="GO:0003700">
    <property type="term" value="F:DNA-binding transcription factor activity"/>
    <property type="evidence" value="ECO:0007669"/>
    <property type="project" value="InterPro"/>
</dbReference>
<name>A0A4R6VVC4_9HYPH</name>
<dbReference type="Pfam" id="PF00126">
    <property type="entry name" value="HTH_1"/>
    <property type="match status" value="1"/>
</dbReference>
<evidence type="ECO:0000313" key="7">
    <source>
        <dbReference type="Proteomes" id="UP000295391"/>
    </source>
</evidence>
<keyword evidence="4" id="KW-0804">Transcription</keyword>
<dbReference type="AlphaFoldDB" id="A0A4R6VVC4"/>
<dbReference type="RefSeq" id="WP_133572082.1">
    <property type="nucleotide sequence ID" value="NZ_SNYR01000001.1"/>
</dbReference>
<dbReference type="PANTHER" id="PTHR30537:SF3">
    <property type="entry name" value="TRANSCRIPTIONAL REGULATORY PROTEIN"/>
    <property type="match status" value="1"/>
</dbReference>
<dbReference type="EMBL" id="SNYR01000001">
    <property type="protein sequence ID" value="TDQ67471.1"/>
    <property type="molecule type" value="Genomic_DNA"/>
</dbReference>
<evidence type="ECO:0000256" key="1">
    <source>
        <dbReference type="ARBA" id="ARBA00009437"/>
    </source>
</evidence>
<dbReference type="GO" id="GO:0006351">
    <property type="term" value="P:DNA-templated transcription"/>
    <property type="evidence" value="ECO:0007669"/>
    <property type="project" value="TreeGrafter"/>
</dbReference>
<dbReference type="InterPro" id="IPR036390">
    <property type="entry name" value="WH_DNA-bd_sf"/>
</dbReference>
<dbReference type="GO" id="GO:0043565">
    <property type="term" value="F:sequence-specific DNA binding"/>
    <property type="evidence" value="ECO:0007669"/>
    <property type="project" value="TreeGrafter"/>
</dbReference>
<gene>
    <name evidence="6" type="ORF">ATL17_1486</name>
</gene>
<sequence>MYENNSLIGDWDVLRLVLAIDRHGGVAGAARYMGVTHATISRRLARAEAEAQIIFFERLPAGLRLTAAGQLVLDHARWVEPEFHALERHLVVHEEGLSGPIRLTIPPALIDAQLGTSLSSFAQQYPNIKLEFVGDNNLLNLHQREADVAIRVTREPPETLWGRKLTNQEAGFYASSSWLAQSPLAAGDLTADVPIISFHSWPMAIPQSVQKKCANARVAARTEDMIGAIQLVRAGMGITRMPKAVGDAQPDLSHVEALGWQDYMPIWVLIHPELRKAKRIEAMMRHLVAHFTQEKHRYVTGN</sequence>
<evidence type="ECO:0000256" key="4">
    <source>
        <dbReference type="ARBA" id="ARBA00023163"/>
    </source>
</evidence>
<keyword evidence="3 6" id="KW-0238">DNA-binding</keyword>
<dbReference type="InterPro" id="IPR058163">
    <property type="entry name" value="LysR-type_TF_proteobact-type"/>
</dbReference>
<organism evidence="6 7">
    <name type="scientific">Maritalea mobilis</name>
    <dbReference type="NCBI Taxonomy" id="483324"/>
    <lineage>
        <taxon>Bacteria</taxon>
        <taxon>Pseudomonadati</taxon>
        <taxon>Pseudomonadota</taxon>
        <taxon>Alphaproteobacteria</taxon>
        <taxon>Hyphomicrobiales</taxon>
        <taxon>Devosiaceae</taxon>
        <taxon>Maritalea</taxon>
    </lineage>
</organism>